<comment type="cofactor">
    <cofactor evidence="1">
        <name>Mn(2+)</name>
        <dbReference type="ChEBI" id="CHEBI:29035"/>
    </cofactor>
</comment>
<accession>A0A0P9C3Q4</accession>
<comment type="caution">
    <text evidence="11">The sequence shown here is derived from an EMBL/GenBank/DDBJ whole genome shotgun (WGS) entry which is preliminary data.</text>
</comment>
<name>A0A0P9C3Q4_9BACL</name>
<reference evidence="11 12" key="1">
    <citation type="submission" date="2015-09" db="EMBL/GenBank/DDBJ databases">
        <title>Draft genome sequence of Alicyclobacillus ferrooxydans DSM 22381.</title>
        <authorList>
            <person name="Hemp J."/>
        </authorList>
    </citation>
    <scope>NUCLEOTIDE SEQUENCE [LARGE SCALE GENOMIC DNA]</scope>
    <source>
        <strain evidence="11 12">TC-34</strain>
    </source>
</reference>
<proteinExistence type="inferred from homology"/>
<keyword evidence="6" id="KW-0560">Oxidoreductase</keyword>
<evidence type="ECO:0000256" key="9">
    <source>
        <dbReference type="ARBA" id="ARBA00031672"/>
    </source>
</evidence>
<evidence type="ECO:0000256" key="5">
    <source>
        <dbReference type="ARBA" id="ARBA00022723"/>
    </source>
</evidence>
<evidence type="ECO:0000256" key="4">
    <source>
        <dbReference type="ARBA" id="ARBA00013559"/>
    </source>
</evidence>
<evidence type="ECO:0000256" key="6">
    <source>
        <dbReference type="ARBA" id="ARBA00023002"/>
    </source>
</evidence>
<comment type="similarity">
    <text evidence="3">Belongs to the ribonucleoside diphosphate reductase small chain family. R2-like ligand binding oxidase subfamily.</text>
</comment>
<dbReference type="AlphaFoldDB" id="A0A0P9C3Q4"/>
<dbReference type="GO" id="GO:0016491">
    <property type="term" value="F:oxidoreductase activity"/>
    <property type="evidence" value="ECO:0007669"/>
    <property type="project" value="UniProtKB-KW"/>
</dbReference>
<dbReference type="Gene3D" id="1.10.620.20">
    <property type="entry name" value="Ribonucleotide Reductase, subunit A"/>
    <property type="match status" value="1"/>
</dbReference>
<dbReference type="GO" id="GO:0046872">
    <property type="term" value="F:metal ion binding"/>
    <property type="evidence" value="ECO:0007669"/>
    <property type="project" value="UniProtKB-KW"/>
</dbReference>
<evidence type="ECO:0000256" key="10">
    <source>
        <dbReference type="ARBA" id="ARBA00032636"/>
    </source>
</evidence>
<dbReference type="InterPro" id="IPR009078">
    <property type="entry name" value="Ferritin-like_SF"/>
</dbReference>
<evidence type="ECO:0000313" key="11">
    <source>
        <dbReference type="EMBL" id="KPV39361.1"/>
    </source>
</evidence>
<dbReference type="EMBL" id="LJCO01000107">
    <property type="protein sequence ID" value="KPV39361.1"/>
    <property type="molecule type" value="Genomic_DNA"/>
</dbReference>
<dbReference type="RefSeq" id="WP_054971522.1">
    <property type="nucleotide sequence ID" value="NZ_LJCO01000107.1"/>
</dbReference>
<evidence type="ECO:0000256" key="7">
    <source>
        <dbReference type="ARBA" id="ARBA00023004"/>
    </source>
</evidence>
<dbReference type="InterPro" id="IPR033908">
    <property type="entry name" value="R2LOX"/>
</dbReference>
<comment type="cofactor">
    <cofactor evidence="2">
        <name>Fe cation</name>
        <dbReference type="ChEBI" id="CHEBI:24875"/>
    </cofactor>
</comment>
<dbReference type="OrthoDB" id="5489780at2"/>
<evidence type="ECO:0000256" key="3">
    <source>
        <dbReference type="ARBA" id="ARBA00007873"/>
    </source>
</evidence>
<evidence type="ECO:0000256" key="8">
    <source>
        <dbReference type="ARBA" id="ARBA00023211"/>
    </source>
</evidence>
<dbReference type="NCBIfam" id="NF006200">
    <property type="entry name" value="PRK08326.1-3"/>
    <property type="match status" value="1"/>
</dbReference>
<dbReference type="InterPro" id="IPR012348">
    <property type="entry name" value="RNR-like"/>
</dbReference>
<protein>
    <recommendedName>
        <fullName evidence="4">R2-like ligand binding oxidase</fullName>
    </recommendedName>
    <alternativeName>
        <fullName evidence="10">Ribonucleotide reductase R2 subunit homolog</fullName>
    </alternativeName>
    <alternativeName>
        <fullName evidence="9">Ribonucleotide reductase small subunit homolog</fullName>
    </alternativeName>
</protein>
<dbReference type="NCBIfam" id="NF006202">
    <property type="entry name" value="PRK08326.1-5"/>
    <property type="match status" value="1"/>
</dbReference>
<dbReference type="PATRIC" id="fig|471514.4.peg.2137"/>
<dbReference type="Pfam" id="PF00268">
    <property type="entry name" value="Ribonuc_red_sm"/>
    <property type="match status" value="1"/>
</dbReference>
<keyword evidence="12" id="KW-1185">Reference proteome</keyword>
<evidence type="ECO:0000313" key="12">
    <source>
        <dbReference type="Proteomes" id="UP000050482"/>
    </source>
</evidence>
<dbReference type="STRING" id="471514.AN477_23020"/>
<keyword evidence="7" id="KW-0408">Iron</keyword>
<dbReference type="CDD" id="cd07911">
    <property type="entry name" value="RNRR2_Rv0233_like"/>
    <property type="match status" value="1"/>
</dbReference>
<dbReference type="Proteomes" id="UP000050482">
    <property type="component" value="Unassembled WGS sequence"/>
</dbReference>
<organism evidence="11 12">
    <name type="scientific">Alicyclobacillus ferrooxydans</name>
    <dbReference type="NCBI Taxonomy" id="471514"/>
    <lineage>
        <taxon>Bacteria</taxon>
        <taxon>Bacillati</taxon>
        <taxon>Bacillota</taxon>
        <taxon>Bacilli</taxon>
        <taxon>Bacillales</taxon>
        <taxon>Alicyclobacillaceae</taxon>
        <taxon>Alicyclobacillus</taxon>
    </lineage>
</organism>
<gene>
    <name evidence="11" type="ORF">AN477_23020</name>
</gene>
<keyword evidence="5" id="KW-0479">Metal-binding</keyword>
<evidence type="ECO:0000256" key="1">
    <source>
        <dbReference type="ARBA" id="ARBA00001936"/>
    </source>
</evidence>
<evidence type="ECO:0000256" key="2">
    <source>
        <dbReference type="ARBA" id="ARBA00001962"/>
    </source>
</evidence>
<dbReference type="GO" id="GO:0009263">
    <property type="term" value="P:deoxyribonucleotide biosynthetic process"/>
    <property type="evidence" value="ECO:0007669"/>
    <property type="project" value="InterPro"/>
</dbReference>
<sequence length="298" mass="34523">MREMTTTSASGLRRDTLPFRLYEKAKRLGVWNPRDIDFSQDKRDWANMTEEQRLGILRLISQFQAGEEAVTLDLLPLIMVIASEGRLEEEMFLTTFLFEEAKHTDFFRLLLDTLDVHEDLSMHHSATYQKIFYELLPQTMQRLKHDSSPKAVADAAVVYNMFVEGMLAETGYYSFYQSLEKVNMMPGLLEGIGYLKRDESRHIGYGTFLLQRLICEDPSLYDYVEERLGELLPLAIALNQEGFDANGDRTDDPMAVDAEAVMEFSMKQFQLRIEKLQRAKDRSIEELYRMPEEALGVL</sequence>
<dbReference type="InterPro" id="IPR000358">
    <property type="entry name" value="RNR_small_fam"/>
</dbReference>
<keyword evidence="8" id="KW-0464">Manganese</keyword>
<dbReference type="SUPFAM" id="SSF47240">
    <property type="entry name" value="Ferritin-like"/>
    <property type="match status" value="1"/>
</dbReference>